<dbReference type="AlphaFoldDB" id="A0A840WQV6"/>
<name>A0A840WQV6_9ACTN</name>
<dbReference type="Proteomes" id="UP000579647">
    <property type="component" value="Unassembled WGS sequence"/>
</dbReference>
<dbReference type="EMBL" id="JACHDO010000001">
    <property type="protein sequence ID" value="MBB5494235.1"/>
    <property type="molecule type" value="Genomic_DNA"/>
</dbReference>
<comment type="caution">
    <text evidence="1">The sequence shown here is derived from an EMBL/GenBank/DDBJ whole genome shotgun (WGS) entry which is preliminary data.</text>
</comment>
<evidence type="ECO:0000313" key="2">
    <source>
        <dbReference type="Proteomes" id="UP000579647"/>
    </source>
</evidence>
<keyword evidence="2" id="KW-1185">Reference proteome</keyword>
<evidence type="ECO:0000313" key="1">
    <source>
        <dbReference type="EMBL" id="MBB5494235.1"/>
    </source>
</evidence>
<dbReference type="RefSeq" id="WP_184367391.1">
    <property type="nucleotide sequence ID" value="NZ_BAAAKM010000112.1"/>
</dbReference>
<accession>A0A840WQV6</accession>
<reference evidence="1 2" key="1">
    <citation type="submission" date="2020-08" db="EMBL/GenBank/DDBJ databases">
        <title>Sequencing the genomes of 1000 actinobacteria strains.</title>
        <authorList>
            <person name="Klenk H.-P."/>
        </authorList>
    </citation>
    <scope>NUCLEOTIDE SEQUENCE [LARGE SCALE GENOMIC DNA]</scope>
    <source>
        <strain evidence="1 2">DSM 44598</strain>
    </source>
</reference>
<dbReference type="Pfam" id="PF13814">
    <property type="entry name" value="Replic_Relax"/>
    <property type="match status" value="1"/>
</dbReference>
<proteinExistence type="predicted"/>
<gene>
    <name evidence="1" type="ORF">HNR07_005372</name>
</gene>
<evidence type="ECO:0008006" key="3">
    <source>
        <dbReference type="Google" id="ProtNLM"/>
    </source>
</evidence>
<protein>
    <recommendedName>
        <fullName evidence="3">Replication-relaxation</fullName>
    </recommendedName>
</protein>
<sequence length="281" mass="31978">MGNYRSTLLRLAPRITKRDRQILVALWEHRVLTTHHLQHLFFPEAGPRRARSRLLTLHRYGVIDRFRRHAHDRNAPDHWILNATGAVLVALHQGKEPDALKFRSDRALAVAHSPKLNHILGLAQTRVDFLRGARACGAELKEWLGERECEKRFGYDVRPDARLLWCENGLNLQAFVEYDTGTESLTQLKNKMSGYKSRIRFSGVVTLVLFVVHSAKRGENVAQKLAETCSDRLQVYLTTQHELEQPGAGAPIWRAATDLRPVGLRHIAGAFETYEEVGWGA</sequence>
<organism evidence="1 2">
    <name type="scientific">Nocardiopsis metallicus</name>
    <dbReference type="NCBI Taxonomy" id="179819"/>
    <lineage>
        <taxon>Bacteria</taxon>
        <taxon>Bacillati</taxon>
        <taxon>Actinomycetota</taxon>
        <taxon>Actinomycetes</taxon>
        <taxon>Streptosporangiales</taxon>
        <taxon>Nocardiopsidaceae</taxon>
        <taxon>Nocardiopsis</taxon>
    </lineage>
</organism>
<dbReference type="InterPro" id="IPR025855">
    <property type="entry name" value="Replic_Relax"/>
</dbReference>